<name>A0A2P6RS94_ROSCH</name>
<keyword evidence="2" id="KW-1015">Disulfide bond</keyword>
<evidence type="ECO:0000259" key="6">
    <source>
        <dbReference type="SMART" id="SM00856"/>
    </source>
</evidence>
<proteinExistence type="inferred from homology"/>
<evidence type="ECO:0000256" key="4">
    <source>
        <dbReference type="ARBA" id="ARBA00038471"/>
    </source>
</evidence>
<dbReference type="Gramene" id="PRQ49302">
    <property type="protein sequence ID" value="PRQ49302"/>
    <property type="gene ID" value="RchiOBHm_Chr2g0120401"/>
</dbReference>
<dbReference type="Proteomes" id="UP000238479">
    <property type="component" value="Chromosome 2"/>
</dbReference>
<organism evidence="7 8">
    <name type="scientific">Rosa chinensis</name>
    <name type="common">China rose</name>
    <dbReference type="NCBI Taxonomy" id="74649"/>
    <lineage>
        <taxon>Eukaryota</taxon>
        <taxon>Viridiplantae</taxon>
        <taxon>Streptophyta</taxon>
        <taxon>Embryophyta</taxon>
        <taxon>Tracheophyta</taxon>
        <taxon>Spermatophyta</taxon>
        <taxon>Magnoliopsida</taxon>
        <taxon>eudicotyledons</taxon>
        <taxon>Gunneridae</taxon>
        <taxon>Pentapetalae</taxon>
        <taxon>rosids</taxon>
        <taxon>fabids</taxon>
        <taxon>Rosales</taxon>
        <taxon>Rosaceae</taxon>
        <taxon>Rosoideae</taxon>
        <taxon>Rosoideae incertae sedis</taxon>
        <taxon>Rosa</taxon>
    </lineage>
</organism>
<feature type="signal peptide" evidence="5">
    <location>
        <begin position="1"/>
        <end position="28"/>
    </location>
</feature>
<accession>A0A2P6RS94</accession>
<dbReference type="FunFam" id="1.20.140.40:FF:000011">
    <property type="entry name" value="Cell wall / vacuolar inhibitor of fructosidase 2"/>
    <property type="match status" value="1"/>
</dbReference>
<sequence length="183" mass="19643">MGSSTTSATFSLVILLLLLLQHDHFASADSSLIQKTCKATKYYALCMSSLKSDPTSLTADGKGLAAIIVRIATTNATATSSYLSSQVLSSANDANAKKVLKECADKYGYAGQALQGSLQDLAAESYDYAYMHITAAADYPNACHNAFRRYPALAYPPELARREDALKRICDVVLGILDSLGWD</sequence>
<gene>
    <name evidence="7" type="ORF">RchiOBHm_Chr2g0120401</name>
</gene>
<dbReference type="PANTHER" id="PTHR35357">
    <property type="entry name" value="OS02G0537100 PROTEIN"/>
    <property type="match status" value="1"/>
</dbReference>
<feature type="chain" id="PRO_5015162500" evidence="5">
    <location>
        <begin position="29"/>
        <end position="183"/>
    </location>
</feature>
<feature type="domain" description="Pectinesterase inhibitor" evidence="6">
    <location>
        <begin position="28"/>
        <end position="176"/>
    </location>
</feature>
<evidence type="ECO:0000256" key="1">
    <source>
        <dbReference type="ARBA" id="ARBA00022729"/>
    </source>
</evidence>
<dbReference type="SUPFAM" id="SSF101148">
    <property type="entry name" value="Plant invertase/pectin methylesterase inhibitor"/>
    <property type="match status" value="1"/>
</dbReference>
<dbReference type="CDD" id="cd14859">
    <property type="entry name" value="PMEI_like"/>
    <property type="match status" value="1"/>
</dbReference>
<reference evidence="7 8" key="1">
    <citation type="journal article" date="2018" name="Nat. Genet.">
        <title>The Rosa genome provides new insights in the design of modern roses.</title>
        <authorList>
            <person name="Bendahmane M."/>
        </authorList>
    </citation>
    <scope>NUCLEOTIDE SEQUENCE [LARGE SCALE GENOMIC DNA]</scope>
    <source>
        <strain evidence="8">cv. Old Blush</strain>
    </source>
</reference>
<evidence type="ECO:0000256" key="2">
    <source>
        <dbReference type="ARBA" id="ARBA00023157"/>
    </source>
</evidence>
<dbReference type="AlphaFoldDB" id="A0A2P6RS94"/>
<evidence type="ECO:0000256" key="5">
    <source>
        <dbReference type="SAM" id="SignalP"/>
    </source>
</evidence>
<evidence type="ECO:0000313" key="7">
    <source>
        <dbReference type="EMBL" id="PRQ49302.1"/>
    </source>
</evidence>
<evidence type="ECO:0000313" key="8">
    <source>
        <dbReference type="Proteomes" id="UP000238479"/>
    </source>
</evidence>
<keyword evidence="3" id="KW-0325">Glycoprotein</keyword>
<dbReference type="InterPro" id="IPR035513">
    <property type="entry name" value="Invertase/methylesterase_inhib"/>
</dbReference>
<dbReference type="SMART" id="SM00856">
    <property type="entry name" value="PMEI"/>
    <property type="match status" value="1"/>
</dbReference>
<evidence type="ECO:0000256" key="3">
    <source>
        <dbReference type="ARBA" id="ARBA00023180"/>
    </source>
</evidence>
<keyword evidence="8" id="KW-1185">Reference proteome</keyword>
<dbReference type="Gene3D" id="1.20.140.40">
    <property type="entry name" value="Invertase/pectin methylesterase inhibitor family protein"/>
    <property type="match status" value="1"/>
</dbReference>
<dbReference type="InterPro" id="IPR006501">
    <property type="entry name" value="Pectinesterase_inhib_dom"/>
</dbReference>
<keyword evidence="1 5" id="KW-0732">Signal</keyword>
<dbReference type="EMBL" id="PDCK01000040">
    <property type="protein sequence ID" value="PRQ49302.1"/>
    <property type="molecule type" value="Genomic_DNA"/>
</dbReference>
<dbReference type="OMA" id="YDYAYLH"/>
<dbReference type="GO" id="GO:0004857">
    <property type="term" value="F:enzyme inhibitor activity"/>
    <property type="evidence" value="ECO:0007669"/>
    <property type="project" value="InterPro"/>
</dbReference>
<protein>
    <submittedName>
        <fullName evidence="7">Putative pectinesterase inhibitor domain-containing protein</fullName>
    </submittedName>
</protein>
<comment type="caution">
    <text evidence="7">The sequence shown here is derived from an EMBL/GenBank/DDBJ whole genome shotgun (WGS) entry which is preliminary data.</text>
</comment>
<dbReference type="STRING" id="74649.A0A2P6RS94"/>
<dbReference type="PANTHER" id="PTHR35357:SF8">
    <property type="entry name" value="OS01G0111000 PROTEIN"/>
    <property type="match status" value="1"/>
</dbReference>
<comment type="similarity">
    <text evidence="4">Belongs to the PMEI family.</text>
</comment>
<dbReference type="OrthoDB" id="773291at2759"/>
<dbReference type="NCBIfam" id="TIGR01614">
    <property type="entry name" value="PME_inhib"/>
    <property type="match status" value="1"/>
</dbReference>
<dbReference type="Pfam" id="PF04043">
    <property type="entry name" value="PMEI"/>
    <property type="match status" value="1"/>
</dbReference>